<dbReference type="InParanoid" id="A0A674B2I0"/>
<dbReference type="PANTHER" id="PTHR37984:SF15">
    <property type="entry name" value="INTEGRASE CATALYTIC DOMAIN-CONTAINING PROTEIN"/>
    <property type="match status" value="1"/>
</dbReference>
<dbReference type="GO" id="GO:0003676">
    <property type="term" value="F:nucleic acid binding"/>
    <property type="evidence" value="ECO:0007669"/>
    <property type="project" value="InterPro"/>
</dbReference>
<dbReference type="OMA" id="CHINRLK"/>
<accession>A0A674B2I0</accession>
<dbReference type="InterPro" id="IPR036397">
    <property type="entry name" value="RNaseH_sf"/>
</dbReference>
<name>A0A674B2I0_SALTR</name>
<dbReference type="InterPro" id="IPR050951">
    <property type="entry name" value="Retrovirus_Pol_polyprotein"/>
</dbReference>
<evidence type="ECO:0000256" key="1">
    <source>
        <dbReference type="ARBA" id="ARBA00039658"/>
    </source>
</evidence>
<evidence type="ECO:0000313" key="4">
    <source>
        <dbReference type="Proteomes" id="UP000472277"/>
    </source>
</evidence>
<dbReference type="FunFam" id="3.30.420.10:FF:000032">
    <property type="entry name" value="Retrovirus-related Pol polyprotein from transposon 297-like Protein"/>
    <property type="match status" value="1"/>
</dbReference>
<dbReference type="Pfam" id="PF22938">
    <property type="entry name" value="Integrase_p58_C"/>
    <property type="match status" value="1"/>
</dbReference>
<dbReference type="PANTHER" id="PTHR37984">
    <property type="entry name" value="PROTEIN CBG26694"/>
    <property type="match status" value="1"/>
</dbReference>
<dbReference type="InterPro" id="IPR043502">
    <property type="entry name" value="DNA/RNA_pol_sf"/>
</dbReference>
<dbReference type="SUPFAM" id="SSF56672">
    <property type="entry name" value="DNA/RNA polymerases"/>
    <property type="match status" value="1"/>
</dbReference>
<keyword evidence="4" id="KW-1185">Reference proteome</keyword>
<protein>
    <recommendedName>
        <fullName evidence="1">Gypsy retrotransposon integrase-like protein 1</fullName>
    </recommendedName>
</protein>
<evidence type="ECO:0000259" key="2">
    <source>
        <dbReference type="PROSITE" id="PS50994"/>
    </source>
</evidence>
<dbReference type="Proteomes" id="UP000472277">
    <property type="component" value="Unassembled WGS sequence"/>
</dbReference>
<reference evidence="3" key="1">
    <citation type="submission" date="2025-08" db="UniProtKB">
        <authorList>
            <consortium name="Ensembl"/>
        </authorList>
    </citation>
    <scope>IDENTIFICATION</scope>
</reference>
<dbReference type="Gene3D" id="3.30.420.10">
    <property type="entry name" value="Ribonuclease H-like superfamily/Ribonuclease H"/>
    <property type="match status" value="1"/>
</dbReference>
<dbReference type="FunFam" id="1.10.340.70:FF:000001">
    <property type="entry name" value="Retrovirus-related Pol polyprotein from transposon gypsy-like Protein"/>
    <property type="match status" value="1"/>
</dbReference>
<dbReference type="InterPro" id="IPR054465">
    <property type="entry name" value="Integrase_p58-like_C"/>
</dbReference>
<dbReference type="GO" id="GO:0015074">
    <property type="term" value="P:DNA integration"/>
    <property type="evidence" value="ECO:0007669"/>
    <property type="project" value="InterPro"/>
</dbReference>
<reference evidence="3" key="2">
    <citation type="submission" date="2025-09" db="UniProtKB">
        <authorList>
            <consortium name="Ensembl"/>
        </authorList>
    </citation>
    <scope>IDENTIFICATION</scope>
</reference>
<dbReference type="Pfam" id="PF00665">
    <property type="entry name" value="rve"/>
    <property type="match status" value="1"/>
</dbReference>
<dbReference type="GeneTree" id="ENSGT01050000244855"/>
<proteinExistence type="predicted"/>
<evidence type="ECO:0000313" key="3">
    <source>
        <dbReference type="Ensembl" id="ENSSTUP00000065709.1"/>
    </source>
</evidence>
<dbReference type="InterPro" id="IPR041588">
    <property type="entry name" value="Integrase_H2C2"/>
</dbReference>
<dbReference type="SUPFAM" id="SSF53098">
    <property type="entry name" value="Ribonuclease H-like"/>
    <property type="match status" value="1"/>
</dbReference>
<dbReference type="InterPro" id="IPR001584">
    <property type="entry name" value="Integrase_cat-core"/>
</dbReference>
<dbReference type="Pfam" id="PF17921">
    <property type="entry name" value="Integrase_H2C2"/>
    <property type="match status" value="1"/>
</dbReference>
<dbReference type="Gene3D" id="1.10.340.70">
    <property type="match status" value="1"/>
</dbReference>
<dbReference type="PROSITE" id="PS50994">
    <property type="entry name" value="INTEGRASE"/>
    <property type="match status" value="1"/>
</dbReference>
<dbReference type="Ensembl" id="ENSSTUT00000069625.1">
    <property type="protein sequence ID" value="ENSSTUP00000065709.1"/>
    <property type="gene ID" value="ENSSTUG00000028715.1"/>
</dbReference>
<organism evidence="3 4">
    <name type="scientific">Salmo trutta</name>
    <name type="common">Brown trout</name>
    <dbReference type="NCBI Taxonomy" id="8032"/>
    <lineage>
        <taxon>Eukaryota</taxon>
        <taxon>Metazoa</taxon>
        <taxon>Chordata</taxon>
        <taxon>Craniata</taxon>
        <taxon>Vertebrata</taxon>
        <taxon>Euteleostomi</taxon>
        <taxon>Actinopterygii</taxon>
        <taxon>Neopterygii</taxon>
        <taxon>Teleostei</taxon>
        <taxon>Protacanthopterygii</taxon>
        <taxon>Salmoniformes</taxon>
        <taxon>Salmonidae</taxon>
        <taxon>Salmoninae</taxon>
        <taxon>Salmo</taxon>
    </lineage>
</organism>
<dbReference type="AlphaFoldDB" id="A0A674B2I0"/>
<sequence length="842" mass="93837">MPFRAKPPTGVGLIRTVVRSETKQVPQSKYSLKVSVPDRSYEPFIFEGFVSIANDEASQRPVKILRDTGAAQSFILFDVLPLSDNTYCGSSVLVQGIEMGFVPVPLHFVNVHSELISGIFRVGVRPKLPVKGVTFIMGNDIAGGKVVPVLEVLDKSDHSLSNELAQSYPHVFPACAVTRAQARQMGDVIDLSKTVLFKEDDQEDGLCTTSKKLITSDKQPRGSEIAPQLHDILLTVTPEKVIECQKGDISLRKCFASVISIEEAKTKETAYFMEAGVLMRKWAAHDTVSDWSEVCQVVVPTPFRQQVLSLAHDQAWSGHLGITKTYNRVLRHFFWPGLKSDVVQFCKTCHVCQLTGKANQTVPRAPLCPIPVVGEPFEKVIIDCVGPLPKTRSGNQFLLTIMCSATRYPEAIPLRTITAKTVVKALVKFFSTFGLPKVIQTDQGSNFMSKLFSSVLKTLCISHQVSSPYHPESQGALERWHQTLKAMLRKYCMDTSTDWDEGVPFVLFAIRETIQESLGFSPADLVFGHTPWGPLKVLKEHILSPTPSSAPKNVLDYVSKMRERLHAACALAQKSLSSTQKRMKLHYDKKAVGRSFAPGDQVLVLLPIPGSSLSARFSGPYLVEKKLSDTNYVIKTPDRRRSSRMCHVNMLKAYNMRDSPNSSSRKPVQPAVSSVAAVVLKPGWYLEEDKEDGLELRHTLQQCERLCNSEMLKKLPSQMEHLDKDQTKDLILLINSFLTVFQDVPSRTSILEHDVDVGDAVPISQHPYRVNAKKREVMKSEVAYLLQNDMAKPSNSSWSSPCILVPKPDGTSRLCTDYRRVNAVTKSDSFPLPRLDDCIDRI</sequence>
<dbReference type="Gene3D" id="3.10.10.10">
    <property type="entry name" value="HIV Type 1 Reverse Transcriptase, subunit A, domain 1"/>
    <property type="match status" value="1"/>
</dbReference>
<dbReference type="InterPro" id="IPR012337">
    <property type="entry name" value="RNaseH-like_sf"/>
</dbReference>
<feature type="domain" description="Integrase catalytic" evidence="2">
    <location>
        <begin position="372"/>
        <end position="530"/>
    </location>
</feature>